<comment type="caution">
    <text evidence="23">The sequence shown here is derived from an EMBL/GenBank/DDBJ whole genome shotgun (WGS) entry which is preliminary data.</text>
</comment>
<feature type="region of interest" description="Disordered" evidence="19">
    <location>
        <begin position="2632"/>
        <end position="2700"/>
    </location>
</feature>
<dbReference type="SUPFAM" id="SSF56672">
    <property type="entry name" value="DNA/RNA polymerases"/>
    <property type="match status" value="1"/>
</dbReference>
<gene>
    <name evidence="23" type="ORF">PsYK624_138810</name>
</gene>
<keyword evidence="12" id="KW-0694">RNA-binding</keyword>
<dbReference type="CDD" id="cd00303">
    <property type="entry name" value="retropepsin_like"/>
    <property type="match status" value="1"/>
</dbReference>
<dbReference type="InterPro" id="IPR050951">
    <property type="entry name" value="Retrovirus_Pol_polyprotein"/>
</dbReference>
<dbReference type="SMART" id="SM00343">
    <property type="entry name" value="ZnF_C2HC"/>
    <property type="match status" value="1"/>
</dbReference>
<dbReference type="CDD" id="cd09274">
    <property type="entry name" value="RNase_HI_RT_Ty3"/>
    <property type="match status" value="1"/>
</dbReference>
<evidence type="ECO:0000256" key="16">
    <source>
        <dbReference type="ARBA" id="ARBA00023125"/>
    </source>
</evidence>
<dbReference type="InterPro" id="IPR043502">
    <property type="entry name" value="DNA/RNA_pol_sf"/>
</dbReference>
<dbReference type="PROSITE" id="PS50878">
    <property type="entry name" value="RT_POL"/>
    <property type="match status" value="1"/>
</dbReference>
<evidence type="ECO:0000256" key="5">
    <source>
        <dbReference type="ARBA" id="ARBA00022695"/>
    </source>
</evidence>
<dbReference type="Gene3D" id="1.10.340.70">
    <property type="match status" value="1"/>
</dbReference>
<evidence type="ECO:0000256" key="11">
    <source>
        <dbReference type="ARBA" id="ARBA00022842"/>
    </source>
</evidence>
<dbReference type="CDD" id="cd01647">
    <property type="entry name" value="RT_LTR"/>
    <property type="match status" value="1"/>
</dbReference>
<evidence type="ECO:0000256" key="4">
    <source>
        <dbReference type="ARBA" id="ARBA00022679"/>
    </source>
</evidence>
<evidence type="ECO:0000256" key="15">
    <source>
        <dbReference type="ARBA" id="ARBA00022932"/>
    </source>
</evidence>
<dbReference type="PANTHER" id="PTHR37984">
    <property type="entry name" value="PROTEIN CBG26694"/>
    <property type="match status" value="1"/>
</dbReference>
<dbReference type="SUPFAM" id="SSF50630">
    <property type="entry name" value="Acid proteases"/>
    <property type="match status" value="1"/>
</dbReference>
<feature type="compositionally biased region" description="Basic residues" evidence="19">
    <location>
        <begin position="599"/>
        <end position="615"/>
    </location>
</feature>
<feature type="compositionally biased region" description="Polar residues" evidence="19">
    <location>
        <begin position="30"/>
        <end position="42"/>
    </location>
</feature>
<feature type="compositionally biased region" description="Basic and acidic residues" evidence="19">
    <location>
        <begin position="2759"/>
        <end position="2803"/>
    </location>
</feature>
<accession>A0A9P3LJS3</accession>
<evidence type="ECO:0000256" key="6">
    <source>
        <dbReference type="ARBA" id="ARBA00022722"/>
    </source>
</evidence>
<evidence type="ECO:0000313" key="24">
    <source>
        <dbReference type="Proteomes" id="UP000703269"/>
    </source>
</evidence>
<dbReference type="EMBL" id="BPQB01000075">
    <property type="protein sequence ID" value="GJE97660.1"/>
    <property type="molecule type" value="Genomic_DNA"/>
</dbReference>
<dbReference type="InterPro" id="IPR056924">
    <property type="entry name" value="SH3_Tf2-1"/>
</dbReference>
<dbReference type="Gene3D" id="3.30.420.10">
    <property type="entry name" value="Ribonuclease H-like superfamily/Ribonuclease H"/>
    <property type="match status" value="1"/>
</dbReference>
<feature type="compositionally biased region" description="Low complexity" evidence="19">
    <location>
        <begin position="2886"/>
        <end position="2901"/>
    </location>
</feature>
<feature type="compositionally biased region" description="Low complexity" evidence="19">
    <location>
        <begin position="521"/>
        <end position="533"/>
    </location>
</feature>
<feature type="region of interest" description="Disordered" evidence="19">
    <location>
        <begin position="285"/>
        <end position="375"/>
    </location>
</feature>
<feature type="compositionally biased region" description="Polar residues" evidence="19">
    <location>
        <begin position="167"/>
        <end position="185"/>
    </location>
</feature>
<evidence type="ECO:0000259" key="22">
    <source>
        <dbReference type="PROSITE" id="PS50994"/>
    </source>
</evidence>
<evidence type="ECO:0000256" key="14">
    <source>
        <dbReference type="ARBA" id="ARBA00022918"/>
    </source>
</evidence>
<dbReference type="GO" id="GO:0003887">
    <property type="term" value="F:DNA-directed DNA polymerase activity"/>
    <property type="evidence" value="ECO:0007669"/>
    <property type="project" value="UniProtKB-KW"/>
</dbReference>
<evidence type="ECO:0000256" key="18">
    <source>
        <dbReference type="PROSITE-ProRule" id="PRU00047"/>
    </source>
</evidence>
<dbReference type="Gene3D" id="4.10.60.10">
    <property type="entry name" value="Zinc finger, CCHC-type"/>
    <property type="match status" value="1"/>
</dbReference>
<reference evidence="23 24" key="1">
    <citation type="submission" date="2021-08" db="EMBL/GenBank/DDBJ databases">
        <title>Draft Genome Sequence of Phanerochaete sordida strain YK-624.</title>
        <authorList>
            <person name="Mori T."/>
            <person name="Dohra H."/>
            <person name="Suzuki T."/>
            <person name="Kawagishi H."/>
            <person name="Hirai H."/>
        </authorList>
    </citation>
    <scope>NUCLEOTIDE SEQUENCE [LARGE SCALE GENOMIC DNA]</scope>
    <source>
        <strain evidence="23 24">YK-624</strain>
    </source>
</reference>
<organism evidence="23 24">
    <name type="scientific">Phanerochaete sordida</name>
    <dbReference type="NCBI Taxonomy" id="48140"/>
    <lineage>
        <taxon>Eukaryota</taxon>
        <taxon>Fungi</taxon>
        <taxon>Dikarya</taxon>
        <taxon>Basidiomycota</taxon>
        <taxon>Agaricomycotina</taxon>
        <taxon>Agaricomycetes</taxon>
        <taxon>Polyporales</taxon>
        <taxon>Phanerochaetaceae</taxon>
        <taxon>Phanerochaete</taxon>
    </lineage>
</organism>
<dbReference type="InterPro" id="IPR036397">
    <property type="entry name" value="RNaseH_sf"/>
</dbReference>
<feature type="domain" description="Integrase catalytic" evidence="22">
    <location>
        <begin position="2170"/>
        <end position="2333"/>
    </location>
</feature>
<dbReference type="InterPro" id="IPR021109">
    <property type="entry name" value="Peptidase_aspartic_dom_sf"/>
</dbReference>
<evidence type="ECO:0000256" key="9">
    <source>
        <dbReference type="ARBA" id="ARBA00022759"/>
    </source>
</evidence>
<feature type="compositionally biased region" description="Basic and acidic residues" evidence="19">
    <location>
        <begin position="124"/>
        <end position="134"/>
    </location>
</feature>
<dbReference type="InterPro" id="IPR043128">
    <property type="entry name" value="Rev_trsase/Diguanyl_cyclase"/>
</dbReference>
<keyword evidence="15" id="KW-0239">DNA-directed DNA polymerase</keyword>
<dbReference type="InterPro" id="IPR041373">
    <property type="entry name" value="RT_RNaseH"/>
</dbReference>
<dbReference type="GO" id="GO:0015074">
    <property type="term" value="P:DNA integration"/>
    <property type="evidence" value="ECO:0007669"/>
    <property type="project" value="UniProtKB-KW"/>
</dbReference>
<dbReference type="Gene3D" id="2.40.70.10">
    <property type="entry name" value="Acid Proteases"/>
    <property type="match status" value="1"/>
</dbReference>
<evidence type="ECO:0000313" key="23">
    <source>
        <dbReference type="EMBL" id="GJE97660.1"/>
    </source>
</evidence>
<feature type="compositionally biased region" description="Basic residues" evidence="19">
    <location>
        <begin position="857"/>
        <end position="867"/>
    </location>
</feature>
<proteinExistence type="predicted"/>
<feature type="region of interest" description="Disordered" evidence="19">
    <location>
        <begin position="197"/>
        <end position="228"/>
    </location>
</feature>
<feature type="domain" description="CCHC-type" evidence="20">
    <location>
        <begin position="906"/>
        <end position="922"/>
    </location>
</feature>
<feature type="compositionally biased region" description="Polar residues" evidence="19">
    <location>
        <begin position="1135"/>
        <end position="1144"/>
    </location>
</feature>
<dbReference type="Pfam" id="PF17921">
    <property type="entry name" value="Integrase_H2C2"/>
    <property type="match status" value="1"/>
</dbReference>
<feature type="domain" description="Reverse transcriptase" evidence="21">
    <location>
        <begin position="1489"/>
        <end position="1673"/>
    </location>
</feature>
<evidence type="ECO:0000256" key="19">
    <source>
        <dbReference type="SAM" id="MobiDB-lite"/>
    </source>
</evidence>
<keyword evidence="4" id="KW-0808">Transferase</keyword>
<feature type="region of interest" description="Disordered" evidence="19">
    <location>
        <begin position="478"/>
        <end position="631"/>
    </location>
</feature>
<feature type="region of interest" description="Disordered" evidence="19">
    <location>
        <begin position="2886"/>
        <end position="2988"/>
    </location>
</feature>
<dbReference type="EC" id="2.7.7.49" evidence="1"/>
<keyword evidence="6" id="KW-0540">Nuclease</keyword>
<feature type="compositionally biased region" description="Low complexity" evidence="19">
    <location>
        <begin position="59"/>
        <end position="75"/>
    </location>
</feature>
<dbReference type="Proteomes" id="UP000703269">
    <property type="component" value="Unassembled WGS sequence"/>
</dbReference>
<evidence type="ECO:0000256" key="17">
    <source>
        <dbReference type="ARBA" id="ARBA00023172"/>
    </source>
</evidence>
<feature type="compositionally biased region" description="Low complexity" evidence="19">
    <location>
        <begin position="2676"/>
        <end position="2699"/>
    </location>
</feature>
<dbReference type="InterPro" id="IPR036875">
    <property type="entry name" value="Znf_CCHC_sf"/>
</dbReference>
<keyword evidence="24" id="KW-1185">Reference proteome</keyword>
<feature type="region of interest" description="Disordered" evidence="19">
    <location>
        <begin position="1"/>
        <end position="42"/>
    </location>
</feature>
<keyword evidence="14" id="KW-0695">RNA-directed DNA polymerase</keyword>
<feature type="compositionally biased region" description="Low complexity" evidence="19">
    <location>
        <begin position="2925"/>
        <end position="2947"/>
    </location>
</feature>
<feature type="compositionally biased region" description="Pro residues" evidence="19">
    <location>
        <begin position="2659"/>
        <end position="2675"/>
    </location>
</feature>
<evidence type="ECO:0000256" key="10">
    <source>
        <dbReference type="ARBA" id="ARBA00022801"/>
    </source>
</evidence>
<keyword evidence="18" id="KW-0863">Zinc-finger</keyword>
<dbReference type="Pfam" id="PF24626">
    <property type="entry name" value="SH3_Tf2-1"/>
    <property type="match status" value="1"/>
</dbReference>
<evidence type="ECO:0000259" key="21">
    <source>
        <dbReference type="PROSITE" id="PS50878"/>
    </source>
</evidence>
<keyword evidence="8" id="KW-0064">Aspartyl protease</keyword>
<dbReference type="Pfam" id="PF00078">
    <property type="entry name" value="RVT_1"/>
    <property type="match status" value="1"/>
</dbReference>
<dbReference type="PANTHER" id="PTHR37984:SF5">
    <property type="entry name" value="PROTEIN NYNRIN-LIKE"/>
    <property type="match status" value="1"/>
</dbReference>
<dbReference type="InterPro" id="IPR012337">
    <property type="entry name" value="RNaseH-like_sf"/>
</dbReference>
<feature type="region of interest" description="Disordered" evidence="19">
    <location>
        <begin position="59"/>
        <end position="185"/>
    </location>
</feature>
<evidence type="ECO:0000256" key="8">
    <source>
        <dbReference type="ARBA" id="ARBA00022750"/>
    </source>
</evidence>
<name>A0A9P3LJS3_9APHY</name>
<feature type="region of interest" description="Disordered" evidence="19">
    <location>
        <begin position="1963"/>
        <end position="2023"/>
    </location>
</feature>
<evidence type="ECO:0000259" key="20">
    <source>
        <dbReference type="PROSITE" id="PS50158"/>
    </source>
</evidence>
<feature type="compositionally biased region" description="Basic and acidic residues" evidence="19">
    <location>
        <begin position="311"/>
        <end position="321"/>
    </location>
</feature>
<dbReference type="GO" id="GO:0005634">
    <property type="term" value="C:nucleus"/>
    <property type="evidence" value="ECO:0007669"/>
    <property type="project" value="UniProtKB-ARBA"/>
</dbReference>
<dbReference type="GO" id="GO:0003723">
    <property type="term" value="F:RNA binding"/>
    <property type="evidence" value="ECO:0007669"/>
    <property type="project" value="UniProtKB-KW"/>
</dbReference>
<feature type="compositionally biased region" description="Low complexity" evidence="19">
    <location>
        <begin position="1222"/>
        <end position="1242"/>
    </location>
</feature>
<dbReference type="Pfam" id="PF17917">
    <property type="entry name" value="RT_RNaseH"/>
    <property type="match status" value="1"/>
</dbReference>
<keyword evidence="13" id="KW-0229">DNA integration</keyword>
<feature type="compositionally biased region" description="Low complexity" evidence="19">
    <location>
        <begin position="1155"/>
        <end position="1184"/>
    </location>
</feature>
<feature type="compositionally biased region" description="Basic and acidic residues" evidence="19">
    <location>
        <begin position="868"/>
        <end position="881"/>
    </location>
</feature>
<protein>
    <recommendedName>
        <fullName evidence="1">RNA-directed DNA polymerase</fullName>
        <ecNumber evidence="1">2.7.7.49</ecNumber>
    </recommendedName>
</protein>
<feature type="compositionally biased region" description="Basic and acidic residues" evidence="19">
    <location>
        <begin position="835"/>
        <end position="856"/>
    </location>
</feature>
<feature type="region of interest" description="Disordered" evidence="19">
    <location>
        <begin position="1106"/>
        <end position="1244"/>
    </location>
</feature>
<keyword evidence="10" id="KW-0378">Hydrolase</keyword>
<dbReference type="GO" id="GO:0004190">
    <property type="term" value="F:aspartic-type endopeptidase activity"/>
    <property type="evidence" value="ECO:0007669"/>
    <property type="project" value="UniProtKB-KW"/>
</dbReference>
<dbReference type="GO" id="GO:0008270">
    <property type="term" value="F:zinc ion binding"/>
    <property type="evidence" value="ECO:0007669"/>
    <property type="project" value="UniProtKB-KW"/>
</dbReference>
<dbReference type="Pfam" id="PF08284">
    <property type="entry name" value="RVP_2"/>
    <property type="match status" value="1"/>
</dbReference>
<feature type="compositionally biased region" description="Polar residues" evidence="19">
    <location>
        <begin position="201"/>
        <end position="215"/>
    </location>
</feature>
<dbReference type="InterPro" id="IPR041588">
    <property type="entry name" value="Integrase_H2C2"/>
</dbReference>
<dbReference type="PROSITE" id="PS50158">
    <property type="entry name" value="ZF_CCHC"/>
    <property type="match status" value="1"/>
</dbReference>
<feature type="compositionally biased region" description="Acidic residues" evidence="19">
    <location>
        <begin position="1187"/>
        <end position="1202"/>
    </location>
</feature>
<dbReference type="PROSITE" id="PS50994">
    <property type="entry name" value="INTEGRASE"/>
    <property type="match status" value="1"/>
</dbReference>
<evidence type="ECO:0000256" key="3">
    <source>
        <dbReference type="ARBA" id="ARBA00022670"/>
    </source>
</evidence>
<sequence>MPTRRGTEYLRNQQAAPKVTEDAPAGAPTDTENFQAGEGTSLTPLMSELTIAEGSVPSASALGSSASAADPAAESNDVVPRYNPMDGGMPQRMPLPTEPGPEKAPSHANMPDDVQAPSGIVAFDDEHALPRDGPHPGTFDQTVEGADQYSGVSLSYQDEDDGYIPAQRTTPPRSHSPQGTPLDTNTRYFSAADFAAAAPNRHSNSPGADRQSSPWSDMVDDRTGEYDEGRFEYEHSSMYDAAGRVRSPSPSLNIPLPLNALYDDVIALLGPDALRVLRHKARRLPPVEEPSASSRGFAARVETSSTPRPRRIAEPAPHPKAEPQTPRVPPRTPKVEFIDPQTPRAPTHAADHRTPVPPRPDPRASYAPPAEDAPRIPGHLKGKGRAHDVPPHIPTFEPAQQREDTRVAAQVEHDARLARLLQEQLNAEVHRQTPPPAYHTAHAAAACDQGVPADIGKPHDDYAEALRLQRTFDDQLRAEKERSFASAPTAAPHHRAARSAPAPATPRPARPSSRPPHTRHAQQPSLQPTSQLPEGTFLQRTLRRSHSPSDPSSSDDSDDDHSSRRSAARLPPSTDTDFSDRSSVSSEPSEPASDASERTRKKQKAAHRRWRKKVAERKMEQSGAKPDPPFVYNGEPKYETYEKWVVEVKDWLRLSYIRRKHRVARLKKYLSGPAFQFYMQSVAAQPYKWRLKDFLADLFDHCFPSDFRSQQRTRFEAWTQRGGSVRTYRRELERLAASIGDVSDRAFVLRFWAGADPALQRHWLLKGLSGECDTISTLVDEAERYERATKVYTRQARLDRRRADSPMGRHVAPFRHDLPRRRSRDSRGQRSQNVSRRDRDHGRRRDRSRTGRDGRRDRSRSRNRGRRDHNGGDRDRHRGNDRAGPSRNTGAPRTQAERDAYRAQGKCFDCGETTHLAKDCPKKKTMPRPTAALRAVTVDFDHVDQLSALKAADSLDLMAVDFGFDDGASVATSCIDADGVYHADPMQEIEDAVRNGLLLGTPYTFDSPADDAAPDVYDPSRFSVTHDGGTSFVVSDAYADLSHSLHMSTIQGPDFDPSTWLETAYLEAIQADPSISGSYMSTPSLDVGSCPGRSLPVLQSDIGSPPPLFSYAHSPPDSPDPDWPRVYTALGRDPGSSTEGASSSGPPPLVPLEDSTGSSTSLSDVSDTSPSDSSGSSMPGLRSVSDSDIEEWSQSTDTDDGDGLFSGSRDAGGRSTPSSCRSAASTADDISDGSSASVASSDPVEDSLGLCAAAPRKRAKSPILNAASKLERTSARPKDFQRKLPRPVIVIVHVNDHPIRALLDSGSLADFISTTVVDQLKVRTEPLAKPLSVNLAVTGSRSKVNHSVTVQLRYQGINAPRRFDVLNLDSYDAILGTPFLFQHSVLLGLNPTRVAIGSDTAQPIAGDQAMTLSSVTMDTLETDLEALRTELREYALPMCKNAVDTPLPPLRAINHTIPLIDESKTYPWRPARCPEALKPIWRAKREAYSNTGRWEFQSGTNSVPLLILPKPDKGDGVLRARTTFDCRARNDNTRKLASPLPNIEDILRNVVGKRYRSLIDGNEAFEQIRVVPEHVPHTLFNTPEGTMVSHVLQQGDCNGPATYQAVMNHIFAPYIGVFMDVYLDDIVIYSDTAEEHVRHVKLVIDVLRREQFYLSAHKLNFFASALKILGHIIDDKGVRMDPDKVDRVANWKVPTNRELLSGFLGAVGFLAPDCEGIRIPMGDLTPLTGTTTPWRWGPTEQRAFDAVKDTVQRWSDHHRVRLDYSPDAPPILLITDASLTGASGVLAQGADLTTARVAAFWSGKFNSAQQNYPVHEQELFAIVESLKRFAAFLYGARFRILTDHKGLEFIKTQKNLSPRQVRWLETLSVFDFEVQYIPGETNILADALSRMYAADAPGAVRSRTEYADFADGVDVSAARAALAGLSRPVQTGPTVEASVSSWCPVLQNDAPVVSVHAVQTRSRARAAAAPPSPDPAPDASPADEPSPTVSPSDEAEVAHGPRDGVGLVQDSEGASTSAAARSPEATLEAFVSPPLTSLIALGNPGVDLPDCLRDRYADDSFFKVVLANPSHYPNFTIIDGLIFLRGDERNLLCIPDIFIGSRKVREIVISHAHSILAHLGHRKTLHYLKNNVWWKDMVADVRAYCDSCSLCATTKPSNQAPFGLLQPLPVPSGPWETVGIDFVGPLPESRTRHGAFDMITVIIDHFSAMVHLVPSLQTYRARDVAELVFDHIYKLHGLPRAIVSDRDSLFTSLFWDRLHKLIGVQLRMSSSFHPQSDGMTERANRTMEQMLRQCISPTQKDWATRLPAIEFAMNSARSETTGFSPFFLNSGRSPRPMLWDAKTEFPGVRVFAQRMKDAVLAAHDAIIHARVKQTVQANRKRRPAPFAEGDLVYLSTQNLKLPKQRARKLLPKYIGPYKILKDYANSTYKLDLPSELRQRGLHANFHASLLRIHRPNDDRRFPGRLHTQVTGLGEDDEWLVERIVGHAGQAASARFKVQWQAGDVSWAPHSDVAHLSALQDYFEALGITKLSELPLGTAVPPEDPEIFVGAIGQIFASARPYMVAVRLALPSHVYHPDAPALAMADAPATSSVAAFRHFYEYAFTLLTNPAAAGTVPPGYDIWAFYQHHVTTDGSGGTPTWRPPFSPGYTGPRPTASTPTPTPTPSPAPALDPSPAPDSSATSTVTAPTAPLAPAPKTVASDAASFERQLALRQMRYGEDAIDMIFRNTNLSSRRRGGHPSGRGTFGKRGHHHRQYVDTWRPDTRTSDGNDDRRADHHRDDGPDRDYDRRRRHDDDRESDSDRSSKRRRHDDRSRSPRRDDRSHSTSRDHAGPTRDVAPTNTSAPTPPSAAAPTADAVAAFFGALPGFDGSMPDYAFLGMPDASTMPAGTSTSTAPTAAPRSDPAEDDDVDMGDAQPTAPGPSQVTSAAGTTAATTSSTAPGAAAPAPESAPPATPGSAHSTVAAGGTDDTPPTDPASLAGFELMNVQL</sequence>
<dbReference type="GO" id="GO:0003677">
    <property type="term" value="F:DNA binding"/>
    <property type="evidence" value="ECO:0007669"/>
    <property type="project" value="UniProtKB-KW"/>
</dbReference>
<keyword evidence="2" id="KW-0507">mRNA processing</keyword>
<keyword evidence="18" id="KW-0862">Zinc</keyword>
<evidence type="ECO:0000256" key="2">
    <source>
        <dbReference type="ARBA" id="ARBA00022664"/>
    </source>
</evidence>
<dbReference type="GO" id="GO:0006397">
    <property type="term" value="P:mRNA processing"/>
    <property type="evidence" value="ECO:0007669"/>
    <property type="project" value="UniProtKB-KW"/>
</dbReference>
<dbReference type="InterPro" id="IPR001584">
    <property type="entry name" value="Integrase_cat-core"/>
</dbReference>
<dbReference type="Gene3D" id="3.10.10.10">
    <property type="entry name" value="HIV Type 1 Reverse Transcriptase, subunit A, domain 1"/>
    <property type="match status" value="1"/>
</dbReference>
<feature type="compositionally biased region" description="Basic and acidic residues" evidence="19">
    <location>
        <begin position="219"/>
        <end position="228"/>
    </location>
</feature>
<feature type="region of interest" description="Disordered" evidence="19">
    <location>
        <begin position="2730"/>
        <end position="2851"/>
    </location>
</feature>
<dbReference type="GO" id="GO:0004519">
    <property type="term" value="F:endonuclease activity"/>
    <property type="evidence" value="ECO:0007669"/>
    <property type="project" value="UniProtKB-KW"/>
</dbReference>
<feature type="region of interest" description="Disordered" evidence="19">
    <location>
        <begin position="797"/>
        <end position="900"/>
    </location>
</feature>
<keyword evidence="9" id="KW-0255">Endonuclease</keyword>
<dbReference type="GO" id="GO:0003964">
    <property type="term" value="F:RNA-directed DNA polymerase activity"/>
    <property type="evidence" value="ECO:0007669"/>
    <property type="project" value="UniProtKB-KW"/>
</dbReference>
<dbReference type="SUPFAM" id="SSF57756">
    <property type="entry name" value="Retrovirus zinc finger-like domains"/>
    <property type="match status" value="1"/>
</dbReference>
<dbReference type="InterPro" id="IPR001878">
    <property type="entry name" value="Znf_CCHC"/>
</dbReference>
<keyword evidence="5" id="KW-0548">Nucleotidyltransferase</keyword>
<dbReference type="GO" id="GO:0006508">
    <property type="term" value="P:proteolysis"/>
    <property type="evidence" value="ECO:0007669"/>
    <property type="project" value="UniProtKB-KW"/>
</dbReference>
<keyword evidence="16" id="KW-0238">DNA-binding</keyword>
<dbReference type="InterPro" id="IPR000477">
    <property type="entry name" value="RT_dom"/>
</dbReference>
<dbReference type="GO" id="GO:0006310">
    <property type="term" value="P:DNA recombination"/>
    <property type="evidence" value="ECO:0007669"/>
    <property type="project" value="UniProtKB-KW"/>
</dbReference>
<evidence type="ECO:0000256" key="1">
    <source>
        <dbReference type="ARBA" id="ARBA00012493"/>
    </source>
</evidence>
<dbReference type="SUPFAM" id="SSF53098">
    <property type="entry name" value="Ribonuclease H-like"/>
    <property type="match status" value="1"/>
</dbReference>
<evidence type="ECO:0000256" key="7">
    <source>
        <dbReference type="ARBA" id="ARBA00022723"/>
    </source>
</evidence>
<keyword evidence="3" id="KW-0645">Protease</keyword>
<feature type="compositionally biased region" description="Low complexity" evidence="19">
    <location>
        <begin position="568"/>
        <end position="594"/>
    </location>
</feature>
<evidence type="ECO:0000256" key="13">
    <source>
        <dbReference type="ARBA" id="ARBA00022908"/>
    </source>
</evidence>
<keyword evidence="7" id="KW-0479">Metal-binding</keyword>
<dbReference type="Gene3D" id="3.30.70.270">
    <property type="match status" value="2"/>
</dbReference>
<dbReference type="OrthoDB" id="2755185at2759"/>
<feature type="compositionally biased region" description="Basic and acidic residues" evidence="19">
    <location>
        <begin position="2810"/>
        <end position="2832"/>
    </location>
</feature>
<keyword evidence="11" id="KW-0460">Magnesium</keyword>
<evidence type="ECO:0000256" key="12">
    <source>
        <dbReference type="ARBA" id="ARBA00022884"/>
    </source>
</evidence>
<keyword evidence="17" id="KW-0233">DNA recombination</keyword>